<evidence type="ECO:0000256" key="2">
    <source>
        <dbReference type="ARBA" id="ARBA00022448"/>
    </source>
</evidence>
<dbReference type="InterPro" id="IPR003593">
    <property type="entry name" value="AAA+_ATPase"/>
</dbReference>
<dbReference type="GO" id="GO:0005524">
    <property type="term" value="F:ATP binding"/>
    <property type="evidence" value="ECO:0007669"/>
    <property type="project" value="UniProtKB-KW"/>
</dbReference>
<evidence type="ECO:0000259" key="6">
    <source>
        <dbReference type="PROSITE" id="PS50893"/>
    </source>
</evidence>
<name>A0A2L0EZ68_SORCE</name>
<evidence type="ECO:0000256" key="1">
    <source>
        <dbReference type="ARBA" id="ARBA00005417"/>
    </source>
</evidence>
<dbReference type="InterPro" id="IPR003439">
    <property type="entry name" value="ABC_transporter-like_ATP-bd"/>
</dbReference>
<dbReference type="EMBL" id="CP012673">
    <property type="protein sequence ID" value="AUX44575.1"/>
    <property type="molecule type" value="Genomic_DNA"/>
</dbReference>
<keyword evidence="4" id="KW-0067">ATP-binding</keyword>
<evidence type="ECO:0000256" key="5">
    <source>
        <dbReference type="ARBA" id="ARBA00022970"/>
    </source>
</evidence>
<keyword evidence="2" id="KW-0813">Transport</keyword>
<dbReference type="PROSITE" id="PS00211">
    <property type="entry name" value="ABC_TRANSPORTER_1"/>
    <property type="match status" value="1"/>
</dbReference>
<evidence type="ECO:0000313" key="7">
    <source>
        <dbReference type="EMBL" id="AUX44575.1"/>
    </source>
</evidence>
<evidence type="ECO:0000256" key="3">
    <source>
        <dbReference type="ARBA" id="ARBA00022741"/>
    </source>
</evidence>
<dbReference type="SMART" id="SM00382">
    <property type="entry name" value="AAA"/>
    <property type="match status" value="1"/>
</dbReference>
<protein>
    <submittedName>
        <fullName evidence="7">Amino acid ABC transporter ATPase</fullName>
    </submittedName>
</protein>
<dbReference type="OrthoDB" id="9805130at2"/>
<keyword evidence="3" id="KW-0547">Nucleotide-binding</keyword>
<keyword evidence="5" id="KW-0029">Amino-acid transport</keyword>
<dbReference type="InterPro" id="IPR027417">
    <property type="entry name" value="P-loop_NTPase"/>
</dbReference>
<organism evidence="7 8">
    <name type="scientific">Sorangium cellulosum</name>
    <name type="common">Polyangium cellulosum</name>
    <dbReference type="NCBI Taxonomy" id="56"/>
    <lineage>
        <taxon>Bacteria</taxon>
        <taxon>Pseudomonadati</taxon>
        <taxon>Myxococcota</taxon>
        <taxon>Polyangia</taxon>
        <taxon>Polyangiales</taxon>
        <taxon>Polyangiaceae</taxon>
        <taxon>Sorangium</taxon>
    </lineage>
</organism>
<dbReference type="GO" id="GO:0015658">
    <property type="term" value="F:branched-chain amino acid transmembrane transporter activity"/>
    <property type="evidence" value="ECO:0007669"/>
    <property type="project" value="TreeGrafter"/>
</dbReference>
<proteinExistence type="inferred from homology"/>
<reference evidence="7 8" key="1">
    <citation type="submission" date="2015-09" db="EMBL/GenBank/DDBJ databases">
        <title>Sorangium comparison.</title>
        <authorList>
            <person name="Zaburannyi N."/>
            <person name="Bunk B."/>
            <person name="Overmann J."/>
            <person name="Mueller R."/>
        </authorList>
    </citation>
    <scope>NUCLEOTIDE SEQUENCE [LARGE SCALE GENOMIC DNA]</scope>
    <source>
        <strain evidence="7 8">So ce26</strain>
    </source>
</reference>
<comment type="similarity">
    <text evidence="1">Belongs to the ABC transporter superfamily.</text>
</comment>
<dbReference type="Proteomes" id="UP000238348">
    <property type="component" value="Chromosome"/>
</dbReference>
<dbReference type="Pfam" id="PF00005">
    <property type="entry name" value="ABC_tran"/>
    <property type="match status" value="1"/>
</dbReference>
<dbReference type="GO" id="GO:0016887">
    <property type="term" value="F:ATP hydrolysis activity"/>
    <property type="evidence" value="ECO:0007669"/>
    <property type="project" value="InterPro"/>
</dbReference>
<evidence type="ECO:0000313" key="8">
    <source>
        <dbReference type="Proteomes" id="UP000238348"/>
    </source>
</evidence>
<dbReference type="PROSITE" id="PS50893">
    <property type="entry name" value="ABC_TRANSPORTER_2"/>
    <property type="match status" value="1"/>
</dbReference>
<dbReference type="InterPro" id="IPR017871">
    <property type="entry name" value="ABC_transporter-like_CS"/>
</dbReference>
<dbReference type="PANTHER" id="PTHR43820:SF4">
    <property type="entry name" value="HIGH-AFFINITY BRANCHED-CHAIN AMINO ACID TRANSPORT ATP-BINDING PROTEIN LIVF"/>
    <property type="match status" value="1"/>
</dbReference>
<dbReference type="GO" id="GO:0015807">
    <property type="term" value="P:L-amino acid transport"/>
    <property type="evidence" value="ECO:0007669"/>
    <property type="project" value="TreeGrafter"/>
</dbReference>
<feature type="domain" description="ABC transporter" evidence="6">
    <location>
        <begin position="5"/>
        <end position="237"/>
    </location>
</feature>
<dbReference type="InterPro" id="IPR052156">
    <property type="entry name" value="BCAA_Transport_ATP-bd_LivF"/>
</dbReference>
<dbReference type="Gene3D" id="3.40.50.300">
    <property type="entry name" value="P-loop containing nucleotide triphosphate hydrolases"/>
    <property type="match status" value="1"/>
</dbReference>
<dbReference type="CDD" id="cd03224">
    <property type="entry name" value="ABC_TM1139_LivF_branched"/>
    <property type="match status" value="1"/>
</dbReference>
<evidence type="ECO:0000256" key="4">
    <source>
        <dbReference type="ARBA" id="ARBA00022840"/>
    </source>
</evidence>
<accession>A0A2L0EZ68</accession>
<dbReference type="PANTHER" id="PTHR43820">
    <property type="entry name" value="HIGH-AFFINITY BRANCHED-CHAIN AMINO ACID TRANSPORT ATP-BINDING PROTEIN LIVF"/>
    <property type="match status" value="1"/>
</dbReference>
<dbReference type="RefSeq" id="WP_104983080.1">
    <property type="nucleotide sequence ID" value="NZ_CP012673.1"/>
</dbReference>
<dbReference type="AlphaFoldDB" id="A0A2L0EZ68"/>
<dbReference type="SUPFAM" id="SSF52540">
    <property type="entry name" value="P-loop containing nucleoside triphosphate hydrolases"/>
    <property type="match status" value="1"/>
</dbReference>
<sequence>MATALDVTEVASGYGEVQVLWGVSLRLEPGKLTALVGSNGAGKTTLLRAVTGLLPAWSGSVAFAGRDVTRLPAHARAGEGLVLVPEGRQLFADMTVHENLEMGAFSRRAQPRMRRNLERVFEMFPRLADRRGQKAGTLSGGEQQMVAVARGLMAEPAVLMLDELSLGLAPRLVLDLFESLRRLKREGLTMLLVEQNVAMAMAVSDYAYVLAEGRIHLQGEARELAKNEEVRKVYLGV</sequence>
<gene>
    <name evidence="7" type="primary">livF</name>
    <name evidence="7" type="ORF">SOCE26_060410</name>
</gene>